<dbReference type="Proteomes" id="UP001347796">
    <property type="component" value="Unassembled WGS sequence"/>
</dbReference>
<dbReference type="AlphaFoldDB" id="A0AAN8FXX3"/>
<evidence type="ECO:0000256" key="5">
    <source>
        <dbReference type="ARBA" id="ARBA00035329"/>
    </source>
</evidence>
<sequence>MGKFIKSNKVVLVLNGRYAGHKGIIVKNFDEGATDKPYGHALVAGIAKYPQKLTKKMTKRKLALRSRIKTFVKVYNYNHLMPTRYSLDIGLDKNVVNRDAAKDPALKAKARKEVKTKLQDRYKNGRNRWFFRKLRF</sequence>
<organism evidence="7 8">
    <name type="scientific">Patella caerulea</name>
    <name type="common">Rayed Mediterranean limpet</name>
    <dbReference type="NCBI Taxonomy" id="87958"/>
    <lineage>
        <taxon>Eukaryota</taxon>
        <taxon>Metazoa</taxon>
        <taxon>Spiralia</taxon>
        <taxon>Lophotrochozoa</taxon>
        <taxon>Mollusca</taxon>
        <taxon>Gastropoda</taxon>
        <taxon>Patellogastropoda</taxon>
        <taxon>Patelloidea</taxon>
        <taxon>Patellidae</taxon>
        <taxon>Patella</taxon>
    </lineage>
</organism>
<evidence type="ECO:0000256" key="3">
    <source>
        <dbReference type="ARBA" id="ARBA00023274"/>
    </source>
</evidence>
<dbReference type="SUPFAM" id="SSF50104">
    <property type="entry name" value="Translation proteins SH3-like domain"/>
    <property type="match status" value="1"/>
</dbReference>
<protein>
    <recommendedName>
        <fullName evidence="4">Large ribosomal subunit protein eL27</fullName>
    </recommendedName>
    <alternativeName>
        <fullName evidence="5">60S ribosomal protein L27</fullName>
    </alternativeName>
</protein>
<dbReference type="EMBL" id="JAZGQO010000021">
    <property type="protein sequence ID" value="KAK6166492.1"/>
    <property type="molecule type" value="Genomic_DNA"/>
</dbReference>
<dbReference type="InterPro" id="IPR038655">
    <property type="entry name" value="Ribosomal_eL27_sf"/>
</dbReference>
<evidence type="ECO:0000313" key="8">
    <source>
        <dbReference type="Proteomes" id="UP001347796"/>
    </source>
</evidence>
<accession>A0AAN8FXX3</accession>
<dbReference type="InterPro" id="IPR041991">
    <property type="entry name" value="Ribosomal_eL27_KOW"/>
</dbReference>
<dbReference type="Gene3D" id="2.30.30.770">
    <property type="match status" value="1"/>
</dbReference>
<dbReference type="Pfam" id="PF00467">
    <property type="entry name" value="KOW"/>
    <property type="match status" value="1"/>
</dbReference>
<reference evidence="7 8" key="1">
    <citation type="submission" date="2024-01" db="EMBL/GenBank/DDBJ databases">
        <title>The genome of the rayed Mediterranean limpet Patella caerulea (Linnaeus, 1758).</title>
        <authorList>
            <person name="Anh-Thu Weber A."/>
            <person name="Halstead-Nussloch G."/>
        </authorList>
    </citation>
    <scope>NUCLEOTIDE SEQUENCE [LARGE SCALE GENOMIC DNA]</scope>
    <source>
        <strain evidence="7">AATW-2023a</strain>
        <tissue evidence="7">Whole specimen</tissue>
    </source>
</reference>
<keyword evidence="2" id="KW-0689">Ribosomal protein</keyword>
<comment type="similarity">
    <text evidence="1">Belongs to the eukaryotic ribosomal protein eL27 family.</text>
</comment>
<evidence type="ECO:0000313" key="7">
    <source>
        <dbReference type="EMBL" id="KAK6166492.1"/>
    </source>
</evidence>
<dbReference type="PANTHER" id="PTHR10497">
    <property type="entry name" value="60S RIBOSOMAL PROTEIN L27"/>
    <property type="match status" value="1"/>
</dbReference>
<dbReference type="GO" id="GO:0003735">
    <property type="term" value="F:structural constituent of ribosome"/>
    <property type="evidence" value="ECO:0007669"/>
    <property type="project" value="InterPro"/>
</dbReference>
<dbReference type="CDD" id="cd06090">
    <property type="entry name" value="KOW_RPL27"/>
    <property type="match status" value="1"/>
</dbReference>
<keyword evidence="3" id="KW-0687">Ribonucleoprotein</keyword>
<dbReference type="GO" id="GO:1990904">
    <property type="term" value="C:ribonucleoprotein complex"/>
    <property type="evidence" value="ECO:0007669"/>
    <property type="project" value="UniProtKB-KW"/>
</dbReference>
<dbReference type="GO" id="GO:0005840">
    <property type="term" value="C:ribosome"/>
    <property type="evidence" value="ECO:0007669"/>
    <property type="project" value="UniProtKB-KW"/>
</dbReference>
<evidence type="ECO:0000256" key="2">
    <source>
        <dbReference type="ARBA" id="ARBA00022980"/>
    </source>
</evidence>
<comment type="caution">
    <text evidence="7">The sequence shown here is derived from an EMBL/GenBank/DDBJ whole genome shotgun (WGS) entry which is preliminary data.</text>
</comment>
<name>A0AAN8FXX3_PATCE</name>
<dbReference type="InterPro" id="IPR008991">
    <property type="entry name" value="Translation_prot_SH3-like_sf"/>
</dbReference>
<evidence type="ECO:0000259" key="6">
    <source>
        <dbReference type="Pfam" id="PF00467"/>
    </source>
</evidence>
<feature type="domain" description="KOW" evidence="6">
    <location>
        <begin position="9"/>
        <end position="32"/>
    </location>
</feature>
<dbReference type="GO" id="GO:0006412">
    <property type="term" value="P:translation"/>
    <property type="evidence" value="ECO:0007669"/>
    <property type="project" value="InterPro"/>
</dbReference>
<dbReference type="InterPro" id="IPR001141">
    <property type="entry name" value="Ribosomal_eL27"/>
</dbReference>
<dbReference type="InterPro" id="IPR005824">
    <property type="entry name" value="KOW"/>
</dbReference>
<keyword evidence="8" id="KW-1185">Reference proteome</keyword>
<dbReference type="FunFam" id="2.30.30.770:FF:000001">
    <property type="entry name" value="60S ribosomal protein L27"/>
    <property type="match status" value="1"/>
</dbReference>
<evidence type="ECO:0000256" key="1">
    <source>
        <dbReference type="ARBA" id="ARBA00009124"/>
    </source>
</evidence>
<gene>
    <name evidence="7" type="ORF">SNE40_023166</name>
</gene>
<evidence type="ECO:0000256" key="4">
    <source>
        <dbReference type="ARBA" id="ARBA00035224"/>
    </source>
</evidence>
<proteinExistence type="inferred from homology"/>
<dbReference type="Pfam" id="PF01777">
    <property type="entry name" value="Ribosomal_L27e"/>
    <property type="match status" value="1"/>
</dbReference>